<comment type="caution">
    <text evidence="1">The sequence shown here is derived from an EMBL/GenBank/DDBJ whole genome shotgun (WGS) entry which is preliminary data.</text>
</comment>
<proteinExistence type="predicted"/>
<accession>A0A0W8E951</accession>
<gene>
    <name evidence="1" type="ORF">ASZ90_017423</name>
</gene>
<protein>
    <submittedName>
        <fullName evidence="1">Uncharacterized protein</fullName>
    </submittedName>
</protein>
<name>A0A0W8E951_9ZZZZ</name>
<dbReference type="AlphaFoldDB" id="A0A0W8E951"/>
<reference evidence="1" key="1">
    <citation type="journal article" date="2015" name="Proc. Natl. Acad. Sci. U.S.A.">
        <title>Networks of energetic and metabolic interactions define dynamics in microbial communities.</title>
        <authorList>
            <person name="Embree M."/>
            <person name="Liu J.K."/>
            <person name="Al-Bassam M.M."/>
            <person name="Zengler K."/>
        </authorList>
    </citation>
    <scope>NUCLEOTIDE SEQUENCE</scope>
</reference>
<dbReference type="EMBL" id="LNQE01001828">
    <property type="protein sequence ID" value="KUG05156.1"/>
    <property type="molecule type" value="Genomic_DNA"/>
</dbReference>
<evidence type="ECO:0000313" key="1">
    <source>
        <dbReference type="EMBL" id="KUG05156.1"/>
    </source>
</evidence>
<organism evidence="1">
    <name type="scientific">hydrocarbon metagenome</name>
    <dbReference type="NCBI Taxonomy" id="938273"/>
    <lineage>
        <taxon>unclassified sequences</taxon>
        <taxon>metagenomes</taxon>
        <taxon>ecological metagenomes</taxon>
    </lineage>
</organism>
<sequence>MLKTSIAVGIGLALAMAAVDGKEGFKTCSKLSRPAGNVDAGVGSIALGIYANIPALFSELI</sequence>